<reference evidence="1 2" key="1">
    <citation type="submission" date="2014-12" db="EMBL/GenBank/DDBJ databases">
        <title>Frankia sp. BMG5.1 draft genome.</title>
        <authorList>
            <person name="Gtari M."/>
            <person name="Ghodhbane-Gtari F."/>
            <person name="Nouioui I."/>
            <person name="Ktari A."/>
            <person name="Hezbri K."/>
            <person name="Mimouni W."/>
            <person name="Sbissi I."/>
            <person name="Ayari A."/>
            <person name="Yamanaka T."/>
            <person name="Normand P."/>
            <person name="Tisa L.S."/>
            <person name="Boudabous A."/>
        </authorList>
    </citation>
    <scope>NUCLEOTIDE SEQUENCE [LARGE SCALE GENOMIC DNA]</scope>
    <source>
        <strain evidence="1 2">BMG5.1</strain>
    </source>
</reference>
<proteinExistence type="predicted"/>
<keyword evidence="2" id="KW-1185">Reference proteome</keyword>
<evidence type="ECO:0000313" key="2">
    <source>
        <dbReference type="Proteomes" id="UP000035425"/>
    </source>
</evidence>
<gene>
    <name evidence="1" type="ORF">FrCorBMG51_15290</name>
</gene>
<dbReference type="Proteomes" id="UP000035425">
    <property type="component" value="Unassembled WGS sequence"/>
</dbReference>
<protein>
    <recommendedName>
        <fullName evidence="3">JAB domain-containing protein</fullName>
    </recommendedName>
</protein>
<evidence type="ECO:0008006" key="3">
    <source>
        <dbReference type="Google" id="ProtNLM"/>
    </source>
</evidence>
<dbReference type="RefSeq" id="WP_047223741.1">
    <property type="nucleotide sequence ID" value="NZ_JWIO01000025.1"/>
</dbReference>
<evidence type="ECO:0000313" key="1">
    <source>
        <dbReference type="EMBL" id="KLL10788.1"/>
    </source>
</evidence>
<accession>A0ABR5F2B1</accession>
<comment type="caution">
    <text evidence="1">The sequence shown here is derived from an EMBL/GenBank/DDBJ whole genome shotgun (WGS) entry which is preliminary data.</text>
</comment>
<sequence>MSPTRCVVRVPETVWRQTRRYLFDVPVERMAYLLGHASEWTDPWGRATTDIFVRYAIPVPDDALTLQTSVRVEVDHTLTRAVLRECYECALSLIDVHTHPFADRSVWFSGHDEANMRITHADFSDTIPSLPPVFPASLVLGQRSVAGMWRNPSTGVLETIDELRLLGRSETTVELVR</sequence>
<name>A0ABR5F2B1_9ACTN</name>
<dbReference type="EMBL" id="JWIO01000025">
    <property type="protein sequence ID" value="KLL10788.1"/>
    <property type="molecule type" value="Genomic_DNA"/>
</dbReference>
<organism evidence="1 2">
    <name type="scientific">Protofrankia coriariae</name>
    <dbReference type="NCBI Taxonomy" id="1562887"/>
    <lineage>
        <taxon>Bacteria</taxon>
        <taxon>Bacillati</taxon>
        <taxon>Actinomycetota</taxon>
        <taxon>Actinomycetes</taxon>
        <taxon>Frankiales</taxon>
        <taxon>Frankiaceae</taxon>
        <taxon>Protofrankia</taxon>
    </lineage>
</organism>